<comment type="caution">
    <text evidence="2">The sequence shown here is derived from an EMBL/GenBank/DDBJ whole genome shotgun (WGS) entry which is preliminary data.</text>
</comment>
<accession>A0A1F4Y2I9</accession>
<dbReference type="SUPFAM" id="SSF49503">
    <property type="entry name" value="Cupredoxins"/>
    <property type="match status" value="1"/>
</dbReference>
<proteinExistence type="predicted"/>
<dbReference type="EMBL" id="MEXB01000012">
    <property type="protein sequence ID" value="OGC88121.1"/>
    <property type="molecule type" value="Genomic_DNA"/>
</dbReference>
<evidence type="ECO:0000259" key="1">
    <source>
        <dbReference type="Pfam" id="PF13473"/>
    </source>
</evidence>
<sequence>MKTSWAILGVALLIGGAIYFTSKNPLQVATDTPANNVSIVDGKQIVEVDVKGGYHPKVSTAKAGMPTILRFNTNGSYDCSTSVRIPSMGISKSLPPSGSTDVDLGSPQVATLQGVCGMGMYSFQINFKG</sequence>
<dbReference type="AlphaFoldDB" id="A0A1F4Y2I9"/>
<feature type="domain" description="EfeO-type cupredoxin-like" evidence="1">
    <location>
        <begin position="40"/>
        <end position="121"/>
    </location>
</feature>
<dbReference type="Gene3D" id="2.60.40.420">
    <property type="entry name" value="Cupredoxins - blue copper proteins"/>
    <property type="match status" value="1"/>
</dbReference>
<organism evidence="2 3">
    <name type="scientific">Candidatus Adlerbacteria bacterium RIFOXYC1_FULL_48_26</name>
    <dbReference type="NCBI Taxonomy" id="1797247"/>
    <lineage>
        <taxon>Bacteria</taxon>
        <taxon>Candidatus Adleribacteriota</taxon>
    </lineage>
</organism>
<evidence type="ECO:0000313" key="3">
    <source>
        <dbReference type="Proteomes" id="UP000176568"/>
    </source>
</evidence>
<dbReference type="Pfam" id="PF13473">
    <property type="entry name" value="Cupredoxin_1"/>
    <property type="match status" value="1"/>
</dbReference>
<gene>
    <name evidence="2" type="ORF">A2419_01470</name>
</gene>
<name>A0A1F4Y2I9_9BACT</name>
<reference evidence="2 3" key="1">
    <citation type="journal article" date="2016" name="Nat. Commun.">
        <title>Thousands of microbial genomes shed light on interconnected biogeochemical processes in an aquifer system.</title>
        <authorList>
            <person name="Anantharaman K."/>
            <person name="Brown C.T."/>
            <person name="Hug L.A."/>
            <person name="Sharon I."/>
            <person name="Castelle C.J."/>
            <person name="Probst A.J."/>
            <person name="Thomas B.C."/>
            <person name="Singh A."/>
            <person name="Wilkins M.J."/>
            <person name="Karaoz U."/>
            <person name="Brodie E.L."/>
            <person name="Williams K.H."/>
            <person name="Hubbard S.S."/>
            <person name="Banfield J.F."/>
        </authorList>
    </citation>
    <scope>NUCLEOTIDE SEQUENCE [LARGE SCALE GENOMIC DNA]</scope>
</reference>
<dbReference type="InterPro" id="IPR028096">
    <property type="entry name" value="EfeO_Cupredoxin"/>
</dbReference>
<dbReference type="Proteomes" id="UP000176568">
    <property type="component" value="Unassembled WGS sequence"/>
</dbReference>
<dbReference type="STRING" id="1797247.A2419_01470"/>
<protein>
    <recommendedName>
        <fullName evidence="1">EfeO-type cupredoxin-like domain-containing protein</fullName>
    </recommendedName>
</protein>
<dbReference type="InterPro" id="IPR008972">
    <property type="entry name" value="Cupredoxin"/>
</dbReference>
<evidence type="ECO:0000313" key="2">
    <source>
        <dbReference type="EMBL" id="OGC88121.1"/>
    </source>
</evidence>